<dbReference type="SUPFAM" id="SSF53335">
    <property type="entry name" value="S-adenosyl-L-methionine-dependent methyltransferases"/>
    <property type="match status" value="1"/>
</dbReference>
<dbReference type="AlphaFoldDB" id="A0A7J5AJK4"/>
<keyword evidence="5" id="KW-0949">S-adenosyl-L-methionine</keyword>
<evidence type="ECO:0000313" key="9">
    <source>
        <dbReference type="Proteomes" id="UP000490922"/>
    </source>
</evidence>
<dbReference type="NCBIfam" id="TIGR00571">
    <property type="entry name" value="dam"/>
    <property type="match status" value="1"/>
</dbReference>
<gene>
    <name evidence="8" type="ORF">F6464_01340</name>
</gene>
<sequence>MLIKRNKNNKNLSNKTVFLKKPIKYMQAKPFLKWAGGKTQLINDIEKALPREFTSQKFTYVEPFVGGGAVLFWILENFPNLEKAIINDINADLTNTYKVIAEQPKKLITVLQKFQKKFHSFENDAEGRRVYYNEQRALFNTRSKDVVTQAALVIFLNKTCFNGLFRVNKSNGFNVPMGDSTKQTICDVENIMAVSKVLQRVEILTGDYRETLQHAEHPALFYFDPPYKPLSQTSSFNTYTKDNFGDNEQIELRDFCKTLDTLGHYWMLSNSDVKGKDMNDTFFDDIYEEFNINRVYARRSINANGDKRGKLTELLITNYAYEQALSIA</sequence>
<dbReference type="Proteomes" id="UP000490922">
    <property type="component" value="Unassembled WGS sequence"/>
</dbReference>
<dbReference type="Gene3D" id="1.10.1020.10">
    <property type="entry name" value="Adenine-specific Methyltransferase, Domain 2"/>
    <property type="match status" value="1"/>
</dbReference>
<dbReference type="InterPro" id="IPR023095">
    <property type="entry name" value="Ade_MeTrfase_dom_2"/>
</dbReference>
<feature type="binding site" evidence="7">
    <location>
        <position position="34"/>
    </location>
    <ligand>
        <name>S-adenosyl-L-methionine</name>
        <dbReference type="ChEBI" id="CHEBI:59789"/>
    </ligand>
</feature>
<organism evidence="8 9">
    <name type="scientific">Flavobacterium luteum</name>
    <dbReference type="NCBI Taxonomy" id="2026654"/>
    <lineage>
        <taxon>Bacteria</taxon>
        <taxon>Pseudomonadati</taxon>
        <taxon>Bacteroidota</taxon>
        <taxon>Flavobacteriia</taxon>
        <taxon>Flavobacteriales</taxon>
        <taxon>Flavobacteriaceae</taxon>
        <taxon>Flavobacterium</taxon>
    </lineage>
</organism>
<evidence type="ECO:0000256" key="4">
    <source>
        <dbReference type="ARBA" id="ARBA00022679"/>
    </source>
</evidence>
<evidence type="ECO:0000256" key="5">
    <source>
        <dbReference type="ARBA" id="ARBA00022691"/>
    </source>
</evidence>
<keyword evidence="4" id="KW-0808">Transferase</keyword>
<protein>
    <recommendedName>
        <fullName evidence="2">site-specific DNA-methyltransferase (adenine-specific)</fullName>
        <ecNumber evidence="2">2.1.1.72</ecNumber>
    </recommendedName>
</protein>
<dbReference type="PANTHER" id="PTHR30481">
    <property type="entry name" value="DNA ADENINE METHYLASE"/>
    <property type="match status" value="1"/>
</dbReference>
<evidence type="ECO:0000256" key="7">
    <source>
        <dbReference type="PIRSR" id="PIRSR000398-1"/>
    </source>
</evidence>
<dbReference type="GO" id="GO:0006298">
    <property type="term" value="P:mismatch repair"/>
    <property type="evidence" value="ECO:0007669"/>
    <property type="project" value="TreeGrafter"/>
</dbReference>
<dbReference type="EMBL" id="WAEM01000001">
    <property type="protein sequence ID" value="KAB1157756.1"/>
    <property type="molecule type" value="Genomic_DNA"/>
</dbReference>
<dbReference type="Pfam" id="PF02086">
    <property type="entry name" value="MethyltransfD12"/>
    <property type="match status" value="1"/>
</dbReference>
<dbReference type="PIRSF" id="PIRSF000398">
    <property type="entry name" value="M_m6A_EcoRV"/>
    <property type="match status" value="1"/>
</dbReference>
<feature type="binding site" evidence="7">
    <location>
        <position position="38"/>
    </location>
    <ligand>
        <name>S-adenosyl-L-methionine</name>
        <dbReference type="ChEBI" id="CHEBI:59789"/>
    </ligand>
</feature>
<dbReference type="InterPro" id="IPR012263">
    <property type="entry name" value="M_m6A_EcoRV"/>
</dbReference>
<comment type="similarity">
    <text evidence="1">Belongs to the N(4)/N(6)-methyltransferase family.</text>
</comment>
<evidence type="ECO:0000256" key="1">
    <source>
        <dbReference type="ARBA" id="ARBA00006594"/>
    </source>
</evidence>
<name>A0A7J5AJK4_9FLAO</name>
<feature type="binding site" evidence="7">
    <location>
        <position position="88"/>
    </location>
    <ligand>
        <name>S-adenosyl-L-methionine</name>
        <dbReference type="ChEBI" id="CHEBI:59789"/>
    </ligand>
</feature>
<evidence type="ECO:0000313" key="8">
    <source>
        <dbReference type="EMBL" id="KAB1157756.1"/>
    </source>
</evidence>
<dbReference type="PRINTS" id="PR00505">
    <property type="entry name" value="D12N6MTFRASE"/>
</dbReference>
<keyword evidence="3 8" id="KW-0489">Methyltransferase</keyword>
<dbReference type="GO" id="GO:0009007">
    <property type="term" value="F:site-specific DNA-methyltransferase (adenine-specific) activity"/>
    <property type="evidence" value="ECO:0007669"/>
    <property type="project" value="UniProtKB-EC"/>
</dbReference>
<dbReference type="EC" id="2.1.1.72" evidence="2"/>
<proteinExistence type="inferred from homology"/>
<evidence type="ECO:0000256" key="3">
    <source>
        <dbReference type="ARBA" id="ARBA00022603"/>
    </source>
</evidence>
<dbReference type="InterPro" id="IPR012327">
    <property type="entry name" value="MeTrfase_D12"/>
</dbReference>
<keyword evidence="9" id="KW-1185">Reference proteome</keyword>
<evidence type="ECO:0000256" key="2">
    <source>
        <dbReference type="ARBA" id="ARBA00011900"/>
    </source>
</evidence>
<comment type="caution">
    <text evidence="8">The sequence shown here is derived from an EMBL/GenBank/DDBJ whole genome shotgun (WGS) entry which is preliminary data.</text>
</comment>
<reference evidence="8 9" key="1">
    <citation type="submission" date="2019-09" db="EMBL/GenBank/DDBJ databases">
        <title>Flavobacterium sp. nov., isolated from glacier ice.</title>
        <authorList>
            <person name="Liu Q."/>
        </authorList>
    </citation>
    <scope>NUCLEOTIDE SEQUENCE [LARGE SCALE GENOMIC DNA]</scope>
    <source>
        <strain evidence="8 9">NBRC 112527</strain>
    </source>
</reference>
<feature type="binding site" evidence="7">
    <location>
        <position position="224"/>
    </location>
    <ligand>
        <name>S-adenosyl-L-methionine</name>
        <dbReference type="ChEBI" id="CHEBI:59789"/>
    </ligand>
</feature>
<dbReference type="OrthoDB" id="9805629at2"/>
<comment type="catalytic activity">
    <reaction evidence="6">
        <text>a 2'-deoxyadenosine in DNA + S-adenosyl-L-methionine = an N(6)-methyl-2'-deoxyadenosine in DNA + S-adenosyl-L-homocysteine + H(+)</text>
        <dbReference type="Rhea" id="RHEA:15197"/>
        <dbReference type="Rhea" id="RHEA-COMP:12418"/>
        <dbReference type="Rhea" id="RHEA-COMP:12419"/>
        <dbReference type="ChEBI" id="CHEBI:15378"/>
        <dbReference type="ChEBI" id="CHEBI:57856"/>
        <dbReference type="ChEBI" id="CHEBI:59789"/>
        <dbReference type="ChEBI" id="CHEBI:90615"/>
        <dbReference type="ChEBI" id="CHEBI:90616"/>
        <dbReference type="EC" id="2.1.1.72"/>
    </reaction>
</comment>
<evidence type="ECO:0000256" key="6">
    <source>
        <dbReference type="ARBA" id="ARBA00047942"/>
    </source>
</evidence>
<dbReference type="Gene3D" id="3.40.50.150">
    <property type="entry name" value="Vaccinia Virus protein VP39"/>
    <property type="match status" value="1"/>
</dbReference>
<dbReference type="PANTHER" id="PTHR30481:SF3">
    <property type="entry name" value="DNA ADENINE METHYLASE"/>
    <property type="match status" value="1"/>
</dbReference>
<dbReference type="GO" id="GO:0043565">
    <property type="term" value="F:sequence-specific DNA binding"/>
    <property type="evidence" value="ECO:0007669"/>
    <property type="project" value="TreeGrafter"/>
</dbReference>
<dbReference type="InterPro" id="IPR029063">
    <property type="entry name" value="SAM-dependent_MTases_sf"/>
</dbReference>
<accession>A0A7J5AJK4</accession>
<dbReference type="GO" id="GO:0032259">
    <property type="term" value="P:methylation"/>
    <property type="evidence" value="ECO:0007669"/>
    <property type="project" value="UniProtKB-KW"/>
</dbReference>
<dbReference type="GO" id="GO:1904047">
    <property type="term" value="F:S-adenosyl-L-methionine binding"/>
    <property type="evidence" value="ECO:0007669"/>
    <property type="project" value="TreeGrafter"/>
</dbReference>
<dbReference type="GO" id="GO:0009307">
    <property type="term" value="P:DNA restriction-modification system"/>
    <property type="evidence" value="ECO:0007669"/>
    <property type="project" value="InterPro"/>
</dbReference>